<keyword evidence="1" id="KW-1133">Transmembrane helix</keyword>
<reference evidence="2 3" key="1">
    <citation type="journal article" date="2018" name="Int. J. Syst. Evol. Microbiol.">
        <title>Flavobacterium chryseum sp. nov. and Flavobacterium psychroterrae sp. nov., novel environmental bacteria isolated from Antarctica.</title>
        <authorList>
            <person name="Kralova S."/>
            <person name="Svec P."/>
            <person name="Busse H.J."/>
            <person name="Stankova E."/>
            <person name="Vaczi P."/>
            <person name="Sedlacek I."/>
        </authorList>
    </citation>
    <scope>NUCLEOTIDE SEQUENCE [LARGE SCALE GENOMIC DNA]</scope>
    <source>
        <strain evidence="2 3">CCM 8827</strain>
    </source>
</reference>
<sequence>MKNSEVKKTTTPYDILGISSATLCLIHCIIFPLFALIPFGFSDDYIVDTFFACIGMLVVSKILMSNATSTVKIILGLSIVIIVISVLLEIAFDIHSGLIFVGGIGMIIGHFLNFKSHIHS</sequence>
<keyword evidence="3" id="KW-1185">Reference proteome</keyword>
<keyword evidence="1" id="KW-0812">Transmembrane</keyword>
<dbReference type="Pfam" id="PF03203">
    <property type="entry name" value="MerC"/>
    <property type="match status" value="1"/>
</dbReference>
<dbReference type="InterPro" id="IPR004891">
    <property type="entry name" value="Mercury-R_MerC"/>
</dbReference>
<feature type="transmembrane region" description="Helical" evidence="1">
    <location>
        <begin position="94"/>
        <end position="114"/>
    </location>
</feature>
<dbReference type="EMBL" id="JAGYVZ010000014">
    <property type="protein sequence ID" value="MBS7232432.1"/>
    <property type="molecule type" value="Genomic_DNA"/>
</dbReference>
<gene>
    <name evidence="2" type="ORF">KHA90_15540</name>
</gene>
<feature type="transmembrane region" description="Helical" evidence="1">
    <location>
        <begin position="71"/>
        <end position="88"/>
    </location>
</feature>
<name>A0ABS5PDS1_9FLAO</name>
<dbReference type="Proteomes" id="UP000722625">
    <property type="component" value="Unassembled WGS sequence"/>
</dbReference>
<accession>A0ABS5PDS1</accession>
<proteinExistence type="predicted"/>
<feature type="transmembrane region" description="Helical" evidence="1">
    <location>
        <begin position="12"/>
        <end position="39"/>
    </location>
</feature>
<protein>
    <submittedName>
        <fullName evidence="2">MerC domain-containing protein</fullName>
    </submittedName>
</protein>
<comment type="caution">
    <text evidence="2">The sequence shown here is derived from an EMBL/GenBank/DDBJ whole genome shotgun (WGS) entry which is preliminary data.</text>
</comment>
<keyword evidence="1" id="KW-0472">Membrane</keyword>
<organism evidence="2 3">
    <name type="scientific">Flavobacterium psychroterrae</name>
    <dbReference type="NCBI Taxonomy" id="2133767"/>
    <lineage>
        <taxon>Bacteria</taxon>
        <taxon>Pseudomonadati</taxon>
        <taxon>Bacteroidota</taxon>
        <taxon>Flavobacteriia</taxon>
        <taxon>Flavobacteriales</taxon>
        <taxon>Flavobacteriaceae</taxon>
        <taxon>Flavobacterium</taxon>
    </lineage>
</organism>
<evidence type="ECO:0000313" key="2">
    <source>
        <dbReference type="EMBL" id="MBS7232432.1"/>
    </source>
</evidence>
<evidence type="ECO:0000313" key="3">
    <source>
        <dbReference type="Proteomes" id="UP000722625"/>
    </source>
</evidence>
<evidence type="ECO:0000256" key="1">
    <source>
        <dbReference type="SAM" id="Phobius"/>
    </source>
</evidence>
<dbReference type="RefSeq" id="WP_213302296.1">
    <property type="nucleotide sequence ID" value="NZ_JAGYVZ010000014.1"/>
</dbReference>
<feature type="transmembrane region" description="Helical" evidence="1">
    <location>
        <begin position="45"/>
        <end position="64"/>
    </location>
</feature>